<keyword evidence="1" id="KW-0479">Metal-binding</keyword>
<name>A0AAV4WDD7_9ARAC</name>
<protein>
    <recommendedName>
        <fullName evidence="2">C2H2-type domain-containing protein</fullName>
    </recommendedName>
</protein>
<evidence type="ECO:0000313" key="4">
    <source>
        <dbReference type="Proteomes" id="UP001054837"/>
    </source>
</evidence>
<organism evidence="3 4">
    <name type="scientific">Caerostris darwini</name>
    <dbReference type="NCBI Taxonomy" id="1538125"/>
    <lineage>
        <taxon>Eukaryota</taxon>
        <taxon>Metazoa</taxon>
        <taxon>Ecdysozoa</taxon>
        <taxon>Arthropoda</taxon>
        <taxon>Chelicerata</taxon>
        <taxon>Arachnida</taxon>
        <taxon>Araneae</taxon>
        <taxon>Araneomorphae</taxon>
        <taxon>Entelegynae</taxon>
        <taxon>Araneoidea</taxon>
        <taxon>Araneidae</taxon>
        <taxon>Caerostris</taxon>
    </lineage>
</organism>
<comment type="caution">
    <text evidence="3">The sequence shown here is derived from an EMBL/GenBank/DDBJ whole genome shotgun (WGS) entry which is preliminary data.</text>
</comment>
<keyword evidence="1" id="KW-0862">Zinc</keyword>
<feature type="non-terminal residue" evidence="3">
    <location>
        <position position="1"/>
    </location>
</feature>
<dbReference type="EMBL" id="BPLQ01014534">
    <property type="protein sequence ID" value="GIY80657.1"/>
    <property type="molecule type" value="Genomic_DNA"/>
</dbReference>
<evidence type="ECO:0000256" key="1">
    <source>
        <dbReference type="PROSITE-ProRule" id="PRU00042"/>
    </source>
</evidence>
<dbReference type="PROSITE" id="PS00028">
    <property type="entry name" value="ZINC_FINGER_C2H2_1"/>
    <property type="match status" value="1"/>
</dbReference>
<keyword evidence="1" id="KW-0863">Zinc-finger</keyword>
<keyword evidence="4" id="KW-1185">Reference proteome</keyword>
<dbReference type="Proteomes" id="UP001054837">
    <property type="component" value="Unassembled WGS sequence"/>
</dbReference>
<sequence length="268" mass="30927">VLFPDNLIYIMITHLVVFRVLPIDTDSNPYLVRPLDISPSQPFYKEVHLIGNRNLGFCLIETTYCNEIIADSLNHGKSLVSRAKSSIPDLIKQKRLPPRPVISGPSERKRKSAFKPFWDCVITETLTQQGIPEMFSGGSVPAESPMQLISRRGPIVEIKPRIFCSGHTMWYTIEFPDKLLFNYDPGSFSKSMYKLDTERIDTEENPSKKPSKPEFWEYDGTRFEASDDFDEEQSMCNQGVYYCDICKRKLKGMSHLFRHVENHDTQTF</sequence>
<dbReference type="GO" id="GO:0008270">
    <property type="term" value="F:zinc ion binding"/>
    <property type="evidence" value="ECO:0007669"/>
    <property type="project" value="UniProtKB-KW"/>
</dbReference>
<feature type="domain" description="C2H2-type" evidence="2">
    <location>
        <begin position="241"/>
        <end position="268"/>
    </location>
</feature>
<dbReference type="AlphaFoldDB" id="A0AAV4WDD7"/>
<proteinExistence type="predicted"/>
<dbReference type="PROSITE" id="PS50157">
    <property type="entry name" value="ZINC_FINGER_C2H2_2"/>
    <property type="match status" value="1"/>
</dbReference>
<reference evidence="3 4" key="1">
    <citation type="submission" date="2021-06" db="EMBL/GenBank/DDBJ databases">
        <title>Caerostris darwini draft genome.</title>
        <authorList>
            <person name="Kono N."/>
            <person name="Arakawa K."/>
        </authorList>
    </citation>
    <scope>NUCLEOTIDE SEQUENCE [LARGE SCALE GENOMIC DNA]</scope>
</reference>
<accession>A0AAV4WDD7</accession>
<gene>
    <name evidence="3" type="ORF">CDAR_453231</name>
</gene>
<evidence type="ECO:0000259" key="2">
    <source>
        <dbReference type="PROSITE" id="PS50157"/>
    </source>
</evidence>
<dbReference type="InterPro" id="IPR013087">
    <property type="entry name" value="Znf_C2H2_type"/>
</dbReference>
<evidence type="ECO:0000313" key="3">
    <source>
        <dbReference type="EMBL" id="GIY80657.1"/>
    </source>
</evidence>